<dbReference type="AlphaFoldDB" id="A0A916NYR5"/>
<dbReference type="RefSeq" id="WP_218095539.1">
    <property type="nucleotide sequence ID" value="NZ_CAJVAS010000048.1"/>
</dbReference>
<comment type="caution">
    <text evidence="2">The sequence shown here is derived from an EMBL/GenBank/DDBJ whole genome shotgun (WGS) entry which is preliminary data.</text>
</comment>
<dbReference type="Pfam" id="PF04266">
    <property type="entry name" value="ASCH"/>
    <property type="match status" value="1"/>
</dbReference>
<organism evidence="2 3">
    <name type="scientific">Paenibacillus solanacearum</name>
    <dbReference type="NCBI Taxonomy" id="2048548"/>
    <lineage>
        <taxon>Bacteria</taxon>
        <taxon>Bacillati</taxon>
        <taxon>Bacillota</taxon>
        <taxon>Bacilli</taxon>
        <taxon>Bacillales</taxon>
        <taxon>Paenibacillaceae</taxon>
        <taxon>Paenibacillus</taxon>
    </lineage>
</organism>
<feature type="domain" description="ASCH" evidence="1">
    <location>
        <begin position="6"/>
        <end position="79"/>
    </location>
</feature>
<keyword evidence="3" id="KW-1185">Reference proteome</keyword>
<protein>
    <recommendedName>
        <fullName evidence="1">ASCH domain-containing protein</fullName>
    </recommendedName>
</protein>
<sequence>MKGLLIKSPWIDRIFEGKKTWEIRGSNTVIRGTIALIRSGSGLILGTVDLVDCKRLELEQYRESTEFHGIPKQACETLPYQHTHAWIFANPTLFERPKPYKHPNGAIIWVNLED</sequence>
<gene>
    <name evidence="2" type="ORF">PAESOLCIP111_05851</name>
</gene>
<proteinExistence type="predicted"/>
<dbReference type="EMBL" id="CAJVAS010000048">
    <property type="protein sequence ID" value="CAG7649368.1"/>
    <property type="molecule type" value="Genomic_DNA"/>
</dbReference>
<accession>A0A916NYR5</accession>
<name>A0A916NYR5_9BACL</name>
<evidence type="ECO:0000313" key="2">
    <source>
        <dbReference type="EMBL" id="CAG7649368.1"/>
    </source>
</evidence>
<evidence type="ECO:0000313" key="3">
    <source>
        <dbReference type="Proteomes" id="UP000693672"/>
    </source>
</evidence>
<evidence type="ECO:0000259" key="1">
    <source>
        <dbReference type="Pfam" id="PF04266"/>
    </source>
</evidence>
<dbReference type="Proteomes" id="UP000693672">
    <property type="component" value="Unassembled WGS sequence"/>
</dbReference>
<reference evidence="2" key="1">
    <citation type="submission" date="2021-06" db="EMBL/GenBank/DDBJ databases">
        <authorList>
            <person name="Criscuolo A."/>
        </authorList>
    </citation>
    <scope>NUCLEOTIDE SEQUENCE</scope>
    <source>
        <strain evidence="2">CIP111600</strain>
    </source>
</reference>
<dbReference type="InterPro" id="IPR007374">
    <property type="entry name" value="ASCH_domain"/>
</dbReference>